<evidence type="ECO:0000313" key="7">
    <source>
        <dbReference type="EMBL" id="AUV82697.1"/>
    </source>
</evidence>
<keyword evidence="3 6" id="KW-0812">Transmembrane</keyword>
<feature type="transmembrane region" description="Helical" evidence="6">
    <location>
        <begin position="314"/>
        <end position="333"/>
    </location>
</feature>
<dbReference type="KEGG" id="srub:C2R22_14460"/>
<dbReference type="InterPro" id="IPR018383">
    <property type="entry name" value="UPF0324_pro"/>
</dbReference>
<dbReference type="Pfam" id="PF03601">
    <property type="entry name" value="Cons_hypoth698"/>
    <property type="match status" value="1"/>
</dbReference>
<evidence type="ECO:0000256" key="5">
    <source>
        <dbReference type="ARBA" id="ARBA00023136"/>
    </source>
</evidence>
<evidence type="ECO:0000256" key="6">
    <source>
        <dbReference type="SAM" id="Phobius"/>
    </source>
</evidence>
<dbReference type="PANTHER" id="PTHR30106">
    <property type="entry name" value="INNER MEMBRANE PROTEIN YEIH-RELATED"/>
    <property type="match status" value="1"/>
</dbReference>
<comment type="subcellular location">
    <subcellularLocation>
        <location evidence="1">Cell membrane</location>
        <topology evidence="1">Multi-pass membrane protein</topology>
    </subcellularLocation>
</comment>
<evidence type="ECO:0000256" key="2">
    <source>
        <dbReference type="ARBA" id="ARBA00022475"/>
    </source>
</evidence>
<gene>
    <name evidence="7" type="ORF">C2R22_14460</name>
</gene>
<evidence type="ECO:0000256" key="1">
    <source>
        <dbReference type="ARBA" id="ARBA00004651"/>
    </source>
</evidence>
<evidence type="ECO:0000256" key="3">
    <source>
        <dbReference type="ARBA" id="ARBA00022692"/>
    </source>
</evidence>
<dbReference type="EMBL" id="CP026309">
    <property type="protein sequence ID" value="AUV82697.1"/>
    <property type="molecule type" value="Genomic_DNA"/>
</dbReference>
<dbReference type="Proteomes" id="UP000236584">
    <property type="component" value="Chromosome"/>
</dbReference>
<feature type="transmembrane region" description="Helical" evidence="6">
    <location>
        <begin position="154"/>
        <end position="174"/>
    </location>
</feature>
<keyword evidence="8" id="KW-1185">Reference proteome</keyword>
<name>A0A2I8VL91_9EURY</name>
<feature type="transmembrane region" description="Helical" evidence="6">
    <location>
        <begin position="67"/>
        <end position="85"/>
    </location>
</feature>
<keyword evidence="4 6" id="KW-1133">Transmembrane helix</keyword>
<feature type="transmembrane region" description="Helical" evidence="6">
    <location>
        <begin position="214"/>
        <end position="230"/>
    </location>
</feature>
<feature type="transmembrane region" description="Helical" evidence="6">
    <location>
        <begin position="181"/>
        <end position="202"/>
    </location>
</feature>
<dbReference type="RefSeq" id="WP_103426386.1">
    <property type="nucleotide sequence ID" value="NZ_CP026309.1"/>
</dbReference>
<feature type="transmembrane region" description="Helical" evidence="6">
    <location>
        <begin position="91"/>
        <end position="110"/>
    </location>
</feature>
<feature type="transmembrane region" description="Helical" evidence="6">
    <location>
        <begin position="37"/>
        <end position="55"/>
    </location>
</feature>
<dbReference type="PANTHER" id="PTHR30106:SF1">
    <property type="entry name" value="UPF0324 MEMBRANE PROTEIN FN0533"/>
    <property type="match status" value="1"/>
</dbReference>
<protein>
    <submittedName>
        <fullName evidence="7">Putative sulfate exporter family transporter</fullName>
    </submittedName>
</protein>
<dbReference type="AlphaFoldDB" id="A0A2I8VL91"/>
<feature type="transmembrane region" description="Helical" evidence="6">
    <location>
        <begin position="122"/>
        <end position="142"/>
    </location>
</feature>
<feature type="transmembrane region" description="Helical" evidence="6">
    <location>
        <begin position="284"/>
        <end position="302"/>
    </location>
</feature>
<reference evidence="7 8" key="1">
    <citation type="submission" date="2018-01" db="EMBL/GenBank/DDBJ databases">
        <title>Complete genome sequence of Salinigranum rubrum GX10T, an extremely halophilic archaeon isolated from a marine solar saltern.</title>
        <authorList>
            <person name="Han S."/>
        </authorList>
    </citation>
    <scope>NUCLEOTIDE SEQUENCE [LARGE SCALE GENOMIC DNA]</scope>
    <source>
        <strain evidence="7 8">GX10</strain>
    </source>
</reference>
<keyword evidence="2" id="KW-1003">Cell membrane</keyword>
<keyword evidence="5 6" id="KW-0472">Membrane</keyword>
<feature type="transmembrane region" description="Helical" evidence="6">
    <location>
        <begin position="251"/>
        <end position="272"/>
    </location>
</feature>
<dbReference type="GeneID" id="35593318"/>
<proteinExistence type="predicted"/>
<organism evidence="7 8">
    <name type="scientific">Salinigranum rubrum</name>
    <dbReference type="NCBI Taxonomy" id="755307"/>
    <lineage>
        <taxon>Archaea</taxon>
        <taxon>Methanobacteriati</taxon>
        <taxon>Methanobacteriota</taxon>
        <taxon>Stenosarchaea group</taxon>
        <taxon>Halobacteria</taxon>
        <taxon>Halobacteriales</taxon>
        <taxon>Haloferacaceae</taxon>
        <taxon>Salinigranum</taxon>
    </lineage>
</organism>
<accession>A0A2I8VL91</accession>
<sequence>MRSLLASLRVVAPGVVFLVALALVAHGVAGVVGTSPLLVAVALGALVGNAVGLPARVEKGTALHSRFLDAGIVLLGANVVVSELLDAGAVVVGLVAGVVLLGLPLGEVLGRRLGLDATPASLLAAGASVCGVSAATTIAGVLDARAEDLTPIVAAILVFDAVTLAAFPVLGGLLDLSAQQFGVWAGLSMFSTGPVTAAGFAYDPVAGRWATVTKLARNAFLGVVALVYVVRVTRRTEAGTERSRLAHLRAGIPPFILGFLVLATAASAGVLGPDLVALADRGSTALFTLAFVGLGLDIRLAAMRRVGLSPLVALFGHLLVVSAVTLAAVLAFLP</sequence>
<evidence type="ECO:0000256" key="4">
    <source>
        <dbReference type="ARBA" id="ARBA00022989"/>
    </source>
</evidence>
<dbReference type="OrthoDB" id="26684at2157"/>
<evidence type="ECO:0000313" key="8">
    <source>
        <dbReference type="Proteomes" id="UP000236584"/>
    </source>
</evidence>
<dbReference type="GO" id="GO:0005886">
    <property type="term" value="C:plasma membrane"/>
    <property type="evidence" value="ECO:0007669"/>
    <property type="project" value="UniProtKB-SubCell"/>
</dbReference>